<reference evidence="2" key="1">
    <citation type="submission" date="2020-11" db="EMBL/GenBank/DDBJ databases">
        <authorList>
            <consortium name="DOE Joint Genome Institute"/>
            <person name="Ahrendt S."/>
            <person name="Riley R."/>
            <person name="Andreopoulos W."/>
            <person name="Labutti K."/>
            <person name="Pangilinan J."/>
            <person name="Ruiz-Duenas F.J."/>
            <person name="Barrasa J.M."/>
            <person name="Sanchez-Garcia M."/>
            <person name="Camarero S."/>
            <person name="Miyauchi S."/>
            <person name="Serrano A."/>
            <person name="Linde D."/>
            <person name="Babiker R."/>
            <person name="Drula E."/>
            <person name="Ayuso-Fernandez I."/>
            <person name="Pacheco R."/>
            <person name="Padilla G."/>
            <person name="Ferreira P."/>
            <person name="Barriuso J."/>
            <person name="Kellner H."/>
            <person name="Castanera R."/>
            <person name="Alfaro M."/>
            <person name="Ramirez L."/>
            <person name="Pisabarro A.G."/>
            <person name="Kuo A."/>
            <person name="Tritt A."/>
            <person name="Lipzen A."/>
            <person name="He G."/>
            <person name="Yan M."/>
            <person name="Ng V."/>
            <person name="Cullen D."/>
            <person name="Martin F."/>
            <person name="Rosso M.-N."/>
            <person name="Henrissat B."/>
            <person name="Hibbett D."/>
            <person name="Martinez A.T."/>
            <person name="Grigoriev I.V."/>
        </authorList>
    </citation>
    <scope>NUCLEOTIDE SEQUENCE</scope>
    <source>
        <strain evidence="2">MF-IS2</strain>
    </source>
</reference>
<dbReference type="Proteomes" id="UP000807342">
    <property type="component" value="Unassembled WGS sequence"/>
</dbReference>
<keyword evidence="1" id="KW-0472">Membrane</keyword>
<evidence type="ECO:0000256" key="1">
    <source>
        <dbReference type="SAM" id="Phobius"/>
    </source>
</evidence>
<dbReference type="AlphaFoldDB" id="A0A9P5WZF2"/>
<comment type="caution">
    <text evidence="2">The sequence shown here is derived from an EMBL/GenBank/DDBJ whole genome shotgun (WGS) entry which is preliminary data.</text>
</comment>
<gene>
    <name evidence="2" type="ORF">P691DRAFT_813538</name>
</gene>
<proteinExistence type="predicted"/>
<keyword evidence="1" id="KW-0812">Transmembrane</keyword>
<keyword evidence="1" id="KW-1133">Transmembrane helix</keyword>
<accession>A0A9P5WZF2</accession>
<keyword evidence="3" id="KW-1185">Reference proteome</keyword>
<dbReference type="EMBL" id="MU152036">
    <property type="protein sequence ID" value="KAF9441150.1"/>
    <property type="molecule type" value="Genomic_DNA"/>
</dbReference>
<name>A0A9P5WZF2_9AGAR</name>
<sequence>MNPSTECRRNTHWPVHSPHTSNTGFILLGLTTTTLTFFISTRVPRILNTLVFFTTTQQKVLSLVPNAIVLPCTIFTTHPPNPVPHTRRPET</sequence>
<evidence type="ECO:0000313" key="3">
    <source>
        <dbReference type="Proteomes" id="UP000807342"/>
    </source>
</evidence>
<protein>
    <submittedName>
        <fullName evidence="2">Uncharacterized protein</fullName>
    </submittedName>
</protein>
<organism evidence="2 3">
    <name type="scientific">Macrolepiota fuliginosa MF-IS2</name>
    <dbReference type="NCBI Taxonomy" id="1400762"/>
    <lineage>
        <taxon>Eukaryota</taxon>
        <taxon>Fungi</taxon>
        <taxon>Dikarya</taxon>
        <taxon>Basidiomycota</taxon>
        <taxon>Agaricomycotina</taxon>
        <taxon>Agaricomycetes</taxon>
        <taxon>Agaricomycetidae</taxon>
        <taxon>Agaricales</taxon>
        <taxon>Agaricineae</taxon>
        <taxon>Agaricaceae</taxon>
        <taxon>Macrolepiota</taxon>
    </lineage>
</organism>
<evidence type="ECO:0000313" key="2">
    <source>
        <dbReference type="EMBL" id="KAF9441150.1"/>
    </source>
</evidence>
<feature type="transmembrane region" description="Helical" evidence="1">
    <location>
        <begin position="20"/>
        <end position="39"/>
    </location>
</feature>